<dbReference type="GO" id="GO:0000820">
    <property type="term" value="P:regulation of glutamine family amino acid metabolic process"/>
    <property type="evidence" value="ECO:0007669"/>
    <property type="project" value="TreeGrafter"/>
</dbReference>
<keyword evidence="5" id="KW-0460">Magnesium</keyword>
<evidence type="ECO:0000256" key="1">
    <source>
        <dbReference type="ARBA" id="ARBA00022679"/>
    </source>
</evidence>
<keyword evidence="10" id="KW-1185">Reference proteome</keyword>
<dbReference type="Gene3D" id="3.30.460.10">
    <property type="entry name" value="Beta Polymerase, domain 2"/>
    <property type="match status" value="2"/>
</dbReference>
<keyword evidence="3" id="KW-0547">Nucleotide-binding</keyword>
<gene>
    <name evidence="9" type="primary">glnE</name>
    <name evidence="9" type="ORF">Afil01_05380</name>
</gene>
<dbReference type="InterPro" id="IPR023057">
    <property type="entry name" value="GlnE"/>
</dbReference>
<evidence type="ECO:0000256" key="5">
    <source>
        <dbReference type="ARBA" id="ARBA00022842"/>
    </source>
</evidence>
<keyword evidence="6" id="KW-0511">Multifunctional enzyme</keyword>
<dbReference type="GO" id="GO:0008882">
    <property type="term" value="F:[glutamate-ammonia-ligase] adenylyltransferase activity"/>
    <property type="evidence" value="ECO:0007669"/>
    <property type="project" value="InterPro"/>
</dbReference>
<evidence type="ECO:0000313" key="9">
    <source>
        <dbReference type="EMBL" id="GLZ75731.1"/>
    </source>
</evidence>
<dbReference type="Pfam" id="PF03710">
    <property type="entry name" value="GlnE"/>
    <property type="match status" value="2"/>
</dbReference>
<evidence type="ECO:0000256" key="2">
    <source>
        <dbReference type="ARBA" id="ARBA00022695"/>
    </source>
</evidence>
<name>A0A9W6SJD9_9ACTN</name>
<dbReference type="SUPFAM" id="SSF81301">
    <property type="entry name" value="Nucleotidyltransferase"/>
    <property type="match status" value="2"/>
</dbReference>
<proteinExistence type="predicted"/>
<evidence type="ECO:0000256" key="3">
    <source>
        <dbReference type="ARBA" id="ARBA00022741"/>
    </source>
</evidence>
<feature type="domain" description="PII-uridylyltransferase/Glutamine-synthetase adenylyltransferase" evidence="8">
    <location>
        <begin position="252"/>
        <end position="389"/>
    </location>
</feature>
<dbReference type="NCBIfam" id="NF010707">
    <property type="entry name" value="PRK14109.1"/>
    <property type="match status" value="1"/>
</dbReference>
<evidence type="ECO:0000259" key="8">
    <source>
        <dbReference type="Pfam" id="PF08335"/>
    </source>
</evidence>
<keyword evidence="2 9" id="KW-0548">Nucleotidyltransferase</keyword>
<reference evidence="9" key="1">
    <citation type="submission" date="2023-03" db="EMBL/GenBank/DDBJ databases">
        <title>Actinorhabdospora filicis NBRC 111898.</title>
        <authorList>
            <person name="Ichikawa N."/>
            <person name="Sato H."/>
            <person name="Tonouchi N."/>
        </authorList>
    </citation>
    <scope>NUCLEOTIDE SEQUENCE</scope>
    <source>
        <strain evidence="9">NBRC 111898</strain>
    </source>
</reference>
<evidence type="ECO:0000259" key="7">
    <source>
        <dbReference type="Pfam" id="PF03710"/>
    </source>
</evidence>
<keyword evidence="4" id="KW-0067">ATP-binding</keyword>
<dbReference type="InterPro" id="IPR005190">
    <property type="entry name" value="GlnE_rpt_dom"/>
</dbReference>
<dbReference type="EMBL" id="BSTX01000001">
    <property type="protein sequence ID" value="GLZ75731.1"/>
    <property type="molecule type" value="Genomic_DNA"/>
</dbReference>
<feature type="domain" description="PII-uridylyltransferase/Glutamine-synthetase adenylyltransferase" evidence="8">
    <location>
        <begin position="755"/>
        <end position="878"/>
    </location>
</feature>
<dbReference type="PANTHER" id="PTHR30621">
    <property type="entry name" value="GLUTAMINE SYNTHETASE ADENYLYLTRANSFERASE"/>
    <property type="match status" value="1"/>
</dbReference>
<feature type="domain" description="Glutamate-ammonia ligase adenylyltransferase repeated" evidence="7">
    <location>
        <begin position="44"/>
        <end position="227"/>
    </location>
</feature>
<dbReference type="AlphaFoldDB" id="A0A9W6SJD9"/>
<dbReference type="Gene3D" id="1.20.120.330">
    <property type="entry name" value="Nucleotidyltransferases domain 2"/>
    <property type="match status" value="2"/>
</dbReference>
<evidence type="ECO:0000256" key="6">
    <source>
        <dbReference type="ARBA" id="ARBA00023268"/>
    </source>
</evidence>
<organism evidence="9 10">
    <name type="scientific">Actinorhabdospora filicis</name>
    <dbReference type="NCBI Taxonomy" id="1785913"/>
    <lineage>
        <taxon>Bacteria</taxon>
        <taxon>Bacillati</taxon>
        <taxon>Actinomycetota</taxon>
        <taxon>Actinomycetes</taxon>
        <taxon>Micromonosporales</taxon>
        <taxon>Micromonosporaceae</taxon>
        <taxon>Actinorhabdospora</taxon>
    </lineage>
</organism>
<dbReference type="CDD" id="cd05401">
    <property type="entry name" value="NT_GlnE_GlnD_like"/>
    <property type="match status" value="2"/>
</dbReference>
<dbReference type="InterPro" id="IPR013546">
    <property type="entry name" value="PII_UdlTrfase/GS_AdlTrfase"/>
</dbReference>
<dbReference type="InterPro" id="IPR043519">
    <property type="entry name" value="NT_sf"/>
</dbReference>
<dbReference type="SUPFAM" id="SSF81593">
    <property type="entry name" value="Nucleotidyltransferase substrate binding subunit/domain"/>
    <property type="match status" value="2"/>
</dbReference>
<accession>A0A9W6SJD9</accession>
<evidence type="ECO:0000256" key="4">
    <source>
        <dbReference type="ARBA" id="ARBA00022840"/>
    </source>
</evidence>
<dbReference type="Pfam" id="PF08335">
    <property type="entry name" value="GlnD_UR_UTase"/>
    <property type="match status" value="2"/>
</dbReference>
<dbReference type="Proteomes" id="UP001165079">
    <property type="component" value="Unassembled WGS sequence"/>
</dbReference>
<keyword evidence="1" id="KW-0808">Transferase</keyword>
<comment type="caution">
    <text evidence="9">The sequence shown here is derived from an EMBL/GenBank/DDBJ whole genome shotgun (WGS) entry which is preliminary data.</text>
</comment>
<dbReference type="RefSeq" id="WP_285660960.1">
    <property type="nucleotide sequence ID" value="NZ_BSTX01000001.1"/>
</dbReference>
<dbReference type="PANTHER" id="PTHR30621:SF0">
    <property type="entry name" value="BIFUNCTIONAL GLUTAMINE SYNTHETASE ADENYLYLTRANSFERASE_ADENYLYL-REMOVING ENZYME"/>
    <property type="match status" value="1"/>
</dbReference>
<dbReference type="GO" id="GO:0005524">
    <property type="term" value="F:ATP binding"/>
    <property type="evidence" value="ECO:0007669"/>
    <property type="project" value="UniProtKB-KW"/>
</dbReference>
<protein>
    <submittedName>
        <fullName evidence="9">Glutamate-ammonia-ligase adenylyltransferase</fullName>
    </submittedName>
</protein>
<dbReference type="GO" id="GO:0005829">
    <property type="term" value="C:cytosol"/>
    <property type="evidence" value="ECO:0007669"/>
    <property type="project" value="TreeGrafter"/>
</dbReference>
<evidence type="ECO:0000313" key="10">
    <source>
        <dbReference type="Proteomes" id="UP001165079"/>
    </source>
</evidence>
<sequence length="882" mass="95868">MDAVDERLARLTEADPALSRALADHRVVERLNAVLTASPALADHLLVHPGQWRALTEETHPEAIAAARDRDELRLAYRQGLLHVAARDLTGDWDYPRVAQGLSDLADLTLRAGLRLADPAPGDHRLAVIAMGKLGGRELNYVSDVDVVFAAEGDLDAAARAAARMMEICGHAAWPVDAGLRPEGAQGPLVRTLAAHLAYYKRWARTWEFQALIKARPVAGDDGLGREWLDALTPLVWTAADRGEVVDEVRAMRRRVEAHLPKADAEKEIKLGRGGLRDIEFAVQLLQLVHGRSDPALRSATTLTALEALTGGGYLGRDDGALLAEAYAWLRTVEHRIQLHRLRRTHRIPDDPTDLGRLARLLGHRNGEEFLDHWRRYAREVRRLHEKLFYRPLLEAVAKVPTGDLRLTPKAARERLTVLGYADPAGALRHISALTDGVGRTSLIQRQLLPVLLGEFADAPEPDRGLLAYRQISDALGRTPWYLGLMRDGGPIAQRLAGLLGTSRYVTDLLSRDPAALRMLADDRELAPRDRDVLADGMRAAAARHDDPATAVAAVRAMRRRELLRVASADLLGHLTLDQTGAALTAVTDAVLAAALTIVDPDGRLAVIGMGRLGGAETAYGSDADVLFVCADGDETAAAERAERLRALLSAPAPDPPLGVDADLRPEGRQGPLVRSLSAYRAYYGRWSRVWEAQALLRARFVAGNPELGAGFTALADTVRYPAGGLTAAQLTEIRRLKVRVDTERLPRGADPTTHTKLGRGGLSDVEWSVQLLQLRHGHDTPGLRTPATLPALSAAADARLIAPGDAEALGRAWRLVSRVRNALVLTKGKATDQLPKQGVALAGVTRALGRPNDEEPGAFLDEYLRLTRQAHGVSETVLYET</sequence>
<feature type="domain" description="Glutamate-ammonia ligase adenylyltransferase repeated" evidence="7">
    <location>
        <begin position="494"/>
        <end position="713"/>
    </location>
</feature>